<name>A0A6G0TLK6_APHGL</name>
<keyword evidence="3" id="KW-1185">Reference proteome</keyword>
<reference evidence="2 3" key="1">
    <citation type="submission" date="2019-08" db="EMBL/GenBank/DDBJ databases">
        <title>The genome of the soybean aphid Biotype 1, its phylome, world population structure and adaptation to the North American continent.</title>
        <authorList>
            <person name="Giordano R."/>
            <person name="Donthu R.K."/>
            <person name="Hernandez A.G."/>
            <person name="Wright C.L."/>
            <person name="Zimin A.V."/>
        </authorList>
    </citation>
    <scope>NUCLEOTIDE SEQUENCE [LARGE SCALE GENOMIC DNA]</scope>
    <source>
        <tissue evidence="2">Whole aphids</tissue>
    </source>
</reference>
<gene>
    <name evidence="2" type="ORF">AGLY_008280</name>
</gene>
<comment type="caution">
    <text evidence="2">The sequence shown here is derived from an EMBL/GenBank/DDBJ whole genome shotgun (WGS) entry which is preliminary data.</text>
</comment>
<keyword evidence="1" id="KW-1133">Transmembrane helix</keyword>
<accession>A0A6G0TLK6</accession>
<evidence type="ECO:0000313" key="3">
    <source>
        <dbReference type="Proteomes" id="UP000475862"/>
    </source>
</evidence>
<organism evidence="2 3">
    <name type="scientific">Aphis glycines</name>
    <name type="common">Soybean aphid</name>
    <dbReference type="NCBI Taxonomy" id="307491"/>
    <lineage>
        <taxon>Eukaryota</taxon>
        <taxon>Metazoa</taxon>
        <taxon>Ecdysozoa</taxon>
        <taxon>Arthropoda</taxon>
        <taxon>Hexapoda</taxon>
        <taxon>Insecta</taxon>
        <taxon>Pterygota</taxon>
        <taxon>Neoptera</taxon>
        <taxon>Paraneoptera</taxon>
        <taxon>Hemiptera</taxon>
        <taxon>Sternorrhyncha</taxon>
        <taxon>Aphidomorpha</taxon>
        <taxon>Aphidoidea</taxon>
        <taxon>Aphididae</taxon>
        <taxon>Aphidini</taxon>
        <taxon>Aphis</taxon>
        <taxon>Aphis</taxon>
    </lineage>
</organism>
<keyword evidence="1" id="KW-0812">Transmembrane</keyword>
<proteinExistence type="predicted"/>
<evidence type="ECO:0000256" key="1">
    <source>
        <dbReference type="SAM" id="Phobius"/>
    </source>
</evidence>
<sequence>MINLSGDNDYDDYTDLELLLCNKAFSVYSLETKNISPEIFAYTRTIMFLEPTSLRLATVIQLCVLKSQRQQIKFFLINYKRHFYGCIKFEFNYISWPTKHDSELSLWSVLTCNNRCIMFVIVEDNKNSLKLKLYNPHRIHMALPFINKMISDHLWKHVFPSPALFRAHNSTSCSIPLPFMYVHRGERLYQMQCVSAATGLYMSGSEGDFLVRQLRQQYCPESTTWNAQYIALTTVTILHQARTNHLRTDDVASPVGVGWRRTAIAYPIVNIVVLLAMVSAKQSWIFLIFFEGSYYYSYRIR</sequence>
<dbReference type="AlphaFoldDB" id="A0A6G0TLK6"/>
<feature type="transmembrane region" description="Helical" evidence="1">
    <location>
        <begin position="264"/>
        <end position="290"/>
    </location>
</feature>
<dbReference type="EMBL" id="VYZN01000027">
    <property type="protein sequence ID" value="KAE9534988.1"/>
    <property type="molecule type" value="Genomic_DNA"/>
</dbReference>
<dbReference type="Proteomes" id="UP000475862">
    <property type="component" value="Unassembled WGS sequence"/>
</dbReference>
<keyword evidence="1" id="KW-0472">Membrane</keyword>
<evidence type="ECO:0000313" key="2">
    <source>
        <dbReference type="EMBL" id="KAE9534988.1"/>
    </source>
</evidence>
<protein>
    <submittedName>
        <fullName evidence="2">Uncharacterized protein</fullName>
    </submittedName>
</protein>